<protein>
    <recommendedName>
        <fullName evidence="4">Transmembrane protein</fullName>
    </recommendedName>
</protein>
<feature type="transmembrane region" description="Helical" evidence="1">
    <location>
        <begin position="28"/>
        <end position="49"/>
    </location>
</feature>
<dbReference type="Proteomes" id="UP001465976">
    <property type="component" value="Unassembled WGS sequence"/>
</dbReference>
<sequence>MKPTYQQIPHTSKDGTGRIKQRLHPLSLILLILWAVFIVSLLCLLEVAVTHGPESAEEDNNFRPPWALITLPTILLTVFTQAHVPVTAFHLARIAVSALQNPNTTPNSWAELLWMADQEWTGPVGIVKTTFISIRSHTRASFTYILFATACAVALVTPVLLSQAYQVQQVLVTAGREIQLSAFSFRGMFGNASASQLSVVLASWETGFSVTDMYNTSLFIPKGQPWDTALHPRDFFFASDIGNASVILPGLHFQGECAPLNVRDPIFSSDNLTTQIEFFDKYCSDNLEHRDDNRYRKYQIFQNFTSFGNNLTLAAQITLGPSRQSVWSSDNAILLYSYARSASPSSIKIHGLIQCNSTLSAGTASVSGVDRTYTNFTRRNVLDYTMDYSNAPIFRTLGFDSGDTTLHLPDPPSPMTISEGLWNGAAHYVASAATLYQEDQRFNATIPRNVALYTRNMPYAVAAYVMLTLWLALLAGATAWGYRRTFSPSLNSYVAAELIYRERFLLEDVPIGAAGDNDRLKAPFKPVGLCSEMELELELKRRRTI</sequence>
<evidence type="ECO:0000313" key="3">
    <source>
        <dbReference type="Proteomes" id="UP001465976"/>
    </source>
</evidence>
<evidence type="ECO:0000256" key="1">
    <source>
        <dbReference type="SAM" id="Phobius"/>
    </source>
</evidence>
<gene>
    <name evidence="2" type="ORF">V5O48_009836</name>
</gene>
<reference evidence="2 3" key="1">
    <citation type="submission" date="2024-02" db="EMBL/GenBank/DDBJ databases">
        <title>A draft genome for the cacao thread blight pathogen Marasmius crinis-equi.</title>
        <authorList>
            <person name="Cohen S.P."/>
            <person name="Baruah I.K."/>
            <person name="Amoako-Attah I."/>
            <person name="Bukari Y."/>
            <person name="Meinhardt L.W."/>
            <person name="Bailey B.A."/>
        </authorList>
    </citation>
    <scope>NUCLEOTIDE SEQUENCE [LARGE SCALE GENOMIC DNA]</scope>
    <source>
        <strain evidence="2 3">GH-76</strain>
    </source>
</reference>
<dbReference type="EMBL" id="JBAHYK010000669">
    <property type="protein sequence ID" value="KAL0572123.1"/>
    <property type="molecule type" value="Genomic_DNA"/>
</dbReference>
<keyword evidence="1" id="KW-1133">Transmembrane helix</keyword>
<evidence type="ECO:0000313" key="2">
    <source>
        <dbReference type="EMBL" id="KAL0572123.1"/>
    </source>
</evidence>
<feature type="transmembrane region" description="Helical" evidence="1">
    <location>
        <begin position="459"/>
        <end position="482"/>
    </location>
</feature>
<feature type="transmembrane region" description="Helical" evidence="1">
    <location>
        <begin position="142"/>
        <end position="161"/>
    </location>
</feature>
<comment type="caution">
    <text evidence="2">The sequence shown here is derived from an EMBL/GenBank/DDBJ whole genome shotgun (WGS) entry which is preliminary data.</text>
</comment>
<keyword evidence="1" id="KW-0472">Membrane</keyword>
<name>A0ABR3FAM9_9AGAR</name>
<proteinExistence type="predicted"/>
<organism evidence="2 3">
    <name type="scientific">Marasmius crinis-equi</name>
    <dbReference type="NCBI Taxonomy" id="585013"/>
    <lineage>
        <taxon>Eukaryota</taxon>
        <taxon>Fungi</taxon>
        <taxon>Dikarya</taxon>
        <taxon>Basidiomycota</taxon>
        <taxon>Agaricomycotina</taxon>
        <taxon>Agaricomycetes</taxon>
        <taxon>Agaricomycetidae</taxon>
        <taxon>Agaricales</taxon>
        <taxon>Marasmiineae</taxon>
        <taxon>Marasmiaceae</taxon>
        <taxon>Marasmius</taxon>
    </lineage>
</organism>
<keyword evidence="1" id="KW-0812">Transmembrane</keyword>
<accession>A0ABR3FAM9</accession>
<feature type="transmembrane region" description="Helical" evidence="1">
    <location>
        <begin position="69"/>
        <end position="92"/>
    </location>
</feature>
<evidence type="ECO:0008006" key="4">
    <source>
        <dbReference type="Google" id="ProtNLM"/>
    </source>
</evidence>
<keyword evidence="3" id="KW-1185">Reference proteome</keyword>